<feature type="transmembrane region" description="Helical" evidence="1">
    <location>
        <begin position="68"/>
        <end position="87"/>
    </location>
</feature>
<gene>
    <name evidence="2" type="ORF">UU59_C0009G0006</name>
</gene>
<reference evidence="2 3" key="1">
    <citation type="journal article" date="2015" name="Nature">
        <title>rRNA introns, odd ribosomes, and small enigmatic genomes across a large radiation of phyla.</title>
        <authorList>
            <person name="Brown C.T."/>
            <person name="Hug L.A."/>
            <person name="Thomas B.C."/>
            <person name="Sharon I."/>
            <person name="Castelle C.J."/>
            <person name="Singh A."/>
            <person name="Wilkins M.J."/>
            <person name="Williams K.H."/>
            <person name="Banfield J.F."/>
        </authorList>
    </citation>
    <scope>NUCLEOTIDE SEQUENCE [LARGE SCALE GENOMIC DNA]</scope>
</reference>
<accession>A0A0G0W304</accession>
<evidence type="ECO:0000313" key="3">
    <source>
        <dbReference type="Proteomes" id="UP000034544"/>
    </source>
</evidence>
<proteinExistence type="predicted"/>
<keyword evidence="1" id="KW-0812">Transmembrane</keyword>
<evidence type="ECO:0000313" key="2">
    <source>
        <dbReference type="EMBL" id="KKS07315.1"/>
    </source>
</evidence>
<dbReference type="AlphaFoldDB" id="A0A0G0W304"/>
<evidence type="ECO:0000256" key="1">
    <source>
        <dbReference type="SAM" id="Phobius"/>
    </source>
</evidence>
<dbReference type="EMBL" id="LCBF01000009">
    <property type="protein sequence ID" value="KKS07315.1"/>
    <property type="molecule type" value="Genomic_DNA"/>
</dbReference>
<dbReference type="Proteomes" id="UP000034544">
    <property type="component" value="Unassembled WGS sequence"/>
</dbReference>
<name>A0A0G0W304_UNCKA</name>
<comment type="caution">
    <text evidence="2">The sequence shown here is derived from an EMBL/GenBank/DDBJ whole genome shotgun (WGS) entry which is preliminary data.</text>
</comment>
<organism evidence="2 3">
    <name type="scientific">candidate division WWE3 bacterium GW2011_GWE1_41_27</name>
    <dbReference type="NCBI Taxonomy" id="1619131"/>
    <lineage>
        <taxon>Bacteria</taxon>
        <taxon>Katanobacteria</taxon>
    </lineage>
</organism>
<sequence>MGNKKSSKLRKKERRLAEVSRAQNVRMNVAPSKASAVTIEDKNDKFAGKSGYHELPEAEIKKDMIKNVAFLVFAIAVIAGIKISGWSL</sequence>
<keyword evidence="1" id="KW-0472">Membrane</keyword>
<keyword evidence="1" id="KW-1133">Transmembrane helix</keyword>
<protein>
    <submittedName>
        <fullName evidence="2">Uncharacterized protein</fullName>
    </submittedName>
</protein>